<proteinExistence type="predicted"/>
<accession>A0A8J3LUS6</accession>
<dbReference type="Proteomes" id="UP000630097">
    <property type="component" value="Unassembled WGS sequence"/>
</dbReference>
<feature type="region of interest" description="Disordered" evidence="1">
    <location>
        <begin position="37"/>
        <end position="63"/>
    </location>
</feature>
<name>A0A8J3LUS6_9ACTN</name>
<evidence type="ECO:0000313" key="3">
    <source>
        <dbReference type="Proteomes" id="UP000630097"/>
    </source>
</evidence>
<sequence>MSDREGNVVVCGCGIVGRYESCSRYGAERLEQSLVADPRRPDGSDKILGGSGSGHVDPPSAHRRVITPVRLRPARREPRFSANDLAQGHCLA</sequence>
<protein>
    <submittedName>
        <fullName evidence="2">Uncharacterized protein</fullName>
    </submittedName>
</protein>
<organism evidence="2 3">
    <name type="scientific">Planotetraspora kaengkrachanensis</name>
    <dbReference type="NCBI Taxonomy" id="575193"/>
    <lineage>
        <taxon>Bacteria</taxon>
        <taxon>Bacillati</taxon>
        <taxon>Actinomycetota</taxon>
        <taxon>Actinomycetes</taxon>
        <taxon>Streptosporangiales</taxon>
        <taxon>Streptosporangiaceae</taxon>
        <taxon>Planotetraspora</taxon>
    </lineage>
</organism>
<evidence type="ECO:0000313" key="2">
    <source>
        <dbReference type="EMBL" id="GIG79508.1"/>
    </source>
</evidence>
<dbReference type="EMBL" id="BONV01000009">
    <property type="protein sequence ID" value="GIG79508.1"/>
    <property type="molecule type" value="Genomic_DNA"/>
</dbReference>
<reference evidence="2 3" key="1">
    <citation type="submission" date="2021-01" db="EMBL/GenBank/DDBJ databases">
        <title>Whole genome shotgun sequence of Planotetraspora kaengkrachanensis NBRC 104272.</title>
        <authorList>
            <person name="Komaki H."/>
            <person name="Tamura T."/>
        </authorList>
    </citation>
    <scope>NUCLEOTIDE SEQUENCE [LARGE SCALE GENOMIC DNA]</scope>
    <source>
        <strain evidence="2 3">NBRC 104272</strain>
    </source>
</reference>
<gene>
    <name evidence="2" type="ORF">Pka01_26350</name>
</gene>
<dbReference type="AlphaFoldDB" id="A0A8J3LUS6"/>
<evidence type="ECO:0000256" key="1">
    <source>
        <dbReference type="SAM" id="MobiDB-lite"/>
    </source>
</evidence>
<comment type="caution">
    <text evidence="2">The sequence shown here is derived from an EMBL/GenBank/DDBJ whole genome shotgun (WGS) entry which is preliminary data.</text>
</comment>
<keyword evidence="3" id="KW-1185">Reference proteome</keyword>